<reference evidence="1" key="2">
    <citation type="submission" date="2020-09" db="EMBL/GenBank/DDBJ databases">
        <authorList>
            <person name="Sun Q."/>
            <person name="Kim S."/>
        </authorList>
    </citation>
    <scope>NUCLEOTIDE SEQUENCE</scope>
    <source>
        <strain evidence="1">KCTC 12988</strain>
    </source>
</reference>
<sequence length="174" mass="18169">MAIEPFDNIEPTLGEGAFVADSADLIGRVTLGKQASIWYNATLRGDINEIIIGDYSNVQDNAVLHLSDDLPCVIGNHVTVGHSAIVHAATVEDGVLVGMGSIILDGSVIGENSIVGAGALVTGNTIVPPNSLVLGSPAKVVRTLTPEEQRAGRDLAEKYVAQSRKFLARDANPS</sequence>
<evidence type="ECO:0008006" key="3">
    <source>
        <dbReference type="Google" id="ProtNLM"/>
    </source>
</evidence>
<dbReference type="PANTHER" id="PTHR13061:SF29">
    <property type="entry name" value="GAMMA CARBONIC ANHYDRASE-LIKE 1, MITOCHONDRIAL-RELATED"/>
    <property type="match status" value="1"/>
</dbReference>
<dbReference type="InterPro" id="IPR001451">
    <property type="entry name" value="Hexapep"/>
</dbReference>
<dbReference type="CDD" id="cd04645">
    <property type="entry name" value="LbH_gamma_CA_like"/>
    <property type="match status" value="1"/>
</dbReference>
<accession>A0A918TI73</accession>
<organism evidence="1 2">
    <name type="scientific">Roseibacillus persicicus</name>
    <dbReference type="NCBI Taxonomy" id="454148"/>
    <lineage>
        <taxon>Bacteria</taxon>
        <taxon>Pseudomonadati</taxon>
        <taxon>Verrucomicrobiota</taxon>
        <taxon>Verrucomicrobiia</taxon>
        <taxon>Verrucomicrobiales</taxon>
        <taxon>Verrucomicrobiaceae</taxon>
        <taxon>Roseibacillus</taxon>
    </lineage>
</organism>
<reference evidence="1" key="1">
    <citation type="journal article" date="2014" name="Int. J. Syst. Evol. Microbiol.">
        <title>Complete genome sequence of Corynebacterium casei LMG S-19264T (=DSM 44701T), isolated from a smear-ripened cheese.</title>
        <authorList>
            <consortium name="US DOE Joint Genome Institute (JGI-PGF)"/>
            <person name="Walter F."/>
            <person name="Albersmeier A."/>
            <person name="Kalinowski J."/>
            <person name="Ruckert C."/>
        </authorList>
    </citation>
    <scope>NUCLEOTIDE SEQUENCE</scope>
    <source>
        <strain evidence="1">KCTC 12988</strain>
    </source>
</reference>
<proteinExistence type="predicted"/>
<dbReference type="PANTHER" id="PTHR13061">
    <property type="entry name" value="DYNACTIN SUBUNIT P25"/>
    <property type="match status" value="1"/>
</dbReference>
<evidence type="ECO:0000313" key="2">
    <source>
        <dbReference type="Proteomes" id="UP000644507"/>
    </source>
</evidence>
<dbReference type="EMBL" id="BMXI01000003">
    <property type="protein sequence ID" value="GHC46159.1"/>
    <property type="molecule type" value="Genomic_DNA"/>
</dbReference>
<dbReference type="RefSeq" id="WP_189567841.1">
    <property type="nucleotide sequence ID" value="NZ_BMXI01000003.1"/>
</dbReference>
<dbReference type="Proteomes" id="UP000644507">
    <property type="component" value="Unassembled WGS sequence"/>
</dbReference>
<dbReference type="InterPro" id="IPR047324">
    <property type="entry name" value="LbH_gamma_CA-like"/>
</dbReference>
<name>A0A918TI73_9BACT</name>
<dbReference type="Pfam" id="PF00132">
    <property type="entry name" value="Hexapep"/>
    <property type="match status" value="1"/>
</dbReference>
<comment type="caution">
    <text evidence="1">The sequence shown here is derived from an EMBL/GenBank/DDBJ whole genome shotgun (WGS) entry which is preliminary data.</text>
</comment>
<dbReference type="SUPFAM" id="SSF51161">
    <property type="entry name" value="Trimeric LpxA-like enzymes"/>
    <property type="match status" value="1"/>
</dbReference>
<dbReference type="InterPro" id="IPR050484">
    <property type="entry name" value="Transf_Hexapept/Carb_Anhydrase"/>
</dbReference>
<dbReference type="AlphaFoldDB" id="A0A918TI73"/>
<dbReference type="Gene3D" id="2.160.10.10">
    <property type="entry name" value="Hexapeptide repeat proteins"/>
    <property type="match status" value="1"/>
</dbReference>
<evidence type="ECO:0000313" key="1">
    <source>
        <dbReference type="EMBL" id="GHC46159.1"/>
    </source>
</evidence>
<protein>
    <recommendedName>
        <fullName evidence="3">Gamma carbonic anhydrase family protein</fullName>
    </recommendedName>
</protein>
<keyword evidence="2" id="KW-1185">Reference proteome</keyword>
<dbReference type="InterPro" id="IPR011004">
    <property type="entry name" value="Trimer_LpxA-like_sf"/>
</dbReference>
<gene>
    <name evidence="1" type="ORF">GCM10007100_09620</name>
</gene>